<dbReference type="AlphaFoldDB" id="A0A7Y1A0J4"/>
<name>A0A7Y1A0J4_PSEVE</name>
<evidence type="ECO:0000313" key="2">
    <source>
        <dbReference type="Proteomes" id="UP000552560"/>
    </source>
</evidence>
<comment type="caution">
    <text evidence="1">The sequence shown here is derived from an EMBL/GenBank/DDBJ whole genome shotgun (WGS) entry which is preliminary data.</text>
</comment>
<reference evidence="1 2" key="1">
    <citation type="journal article" date="2020" name="Front. Microbiol.">
        <title>Genetic Organization of the aprX-lipA2 Operon Affects the Proteolytic Potential of Pseudomonas Species in Milk.</title>
        <authorList>
            <person name="Maier C."/>
            <person name="Huptas C."/>
            <person name="von Neubeck M."/>
            <person name="Scherer S."/>
            <person name="Wenning M."/>
            <person name="Lucking G."/>
        </authorList>
    </citation>
    <scope>NUCLEOTIDE SEQUENCE [LARGE SCALE GENOMIC DNA]</scope>
    <source>
        <strain evidence="1 2">WS 4671</strain>
    </source>
</reference>
<accession>A0A7Y1A0J4</accession>
<evidence type="ECO:0000313" key="1">
    <source>
        <dbReference type="EMBL" id="NMY01253.1"/>
    </source>
</evidence>
<protein>
    <submittedName>
        <fullName evidence="1">Uncharacterized protein</fullName>
    </submittedName>
</protein>
<gene>
    <name evidence="1" type="ORF">HBO43_32395</name>
</gene>
<proteinExistence type="predicted"/>
<organism evidence="1 2">
    <name type="scientific">Pseudomonas veronii</name>
    <dbReference type="NCBI Taxonomy" id="76761"/>
    <lineage>
        <taxon>Bacteria</taxon>
        <taxon>Pseudomonadati</taxon>
        <taxon>Pseudomonadota</taxon>
        <taxon>Gammaproteobacteria</taxon>
        <taxon>Pseudomonadales</taxon>
        <taxon>Pseudomonadaceae</taxon>
        <taxon>Pseudomonas</taxon>
    </lineage>
</organism>
<sequence length="260" mass="27893">MCEYRPYVLLCACLITGLLTQVCHAAPLRLTLYLNIEARQFLNATNQSIVIVVPDPSSEGDNSVVAINLPPPITDSMVVVIEPKTSIYVAHGVVSSAQAFKIGVSSPVLYGNAYSFNGYKINGNGKGKDGSVGIYYDAPPNAKPLITGQALFIYDSDTGKPASPSPINGFTLNPFQSRYISQPAAVIWALIGSNISSGSVLPNSVLKSVSPYLSYANASTQGRSSFQISRYLEVPFNEQNQASIHFDLSLNAFECGPYPK</sequence>
<dbReference type="EMBL" id="JAAQWE010000074">
    <property type="protein sequence ID" value="NMY01253.1"/>
    <property type="molecule type" value="Genomic_DNA"/>
</dbReference>
<dbReference type="KEGG" id="pvr:PverR02_25770"/>
<dbReference type="Proteomes" id="UP000552560">
    <property type="component" value="Unassembled WGS sequence"/>
</dbReference>